<feature type="compositionally biased region" description="Polar residues" evidence="1">
    <location>
        <begin position="77"/>
        <end position="102"/>
    </location>
</feature>
<dbReference type="OrthoDB" id="3562127at2759"/>
<gene>
    <name evidence="2" type="ORF">BP5553_02994</name>
</gene>
<evidence type="ECO:0000313" key="3">
    <source>
        <dbReference type="Proteomes" id="UP000254866"/>
    </source>
</evidence>
<accession>A0A370TT35</accession>
<name>A0A370TT35_9HELO</name>
<evidence type="ECO:0000256" key="1">
    <source>
        <dbReference type="SAM" id="MobiDB-lite"/>
    </source>
</evidence>
<dbReference type="Proteomes" id="UP000254866">
    <property type="component" value="Unassembled WGS sequence"/>
</dbReference>
<reference evidence="2 3" key="1">
    <citation type="journal article" date="2018" name="IMA Fungus">
        <title>IMA Genome-F 9: Draft genome sequence of Annulohypoxylon stygium, Aspergillus mulundensis, Berkeleyomyces basicola (syn. Thielaviopsis basicola), Ceratocystis smalleyi, two Cercospora beticola strains, Coleophoma cylindrospora, Fusarium fracticaudum, Phialophora cf. hyalina, and Morchella septimelata.</title>
        <authorList>
            <person name="Wingfield B.D."/>
            <person name="Bills G.F."/>
            <person name="Dong Y."/>
            <person name="Huang W."/>
            <person name="Nel W.J."/>
            <person name="Swalarsk-Parry B.S."/>
            <person name="Vaghefi N."/>
            <person name="Wilken P.M."/>
            <person name="An Z."/>
            <person name="de Beer Z.W."/>
            <person name="De Vos L."/>
            <person name="Chen L."/>
            <person name="Duong T.A."/>
            <person name="Gao Y."/>
            <person name="Hammerbacher A."/>
            <person name="Kikkert J.R."/>
            <person name="Li Y."/>
            <person name="Li H."/>
            <person name="Li K."/>
            <person name="Li Q."/>
            <person name="Liu X."/>
            <person name="Ma X."/>
            <person name="Naidoo K."/>
            <person name="Pethybridge S.J."/>
            <person name="Sun J."/>
            <person name="Steenkamp E.T."/>
            <person name="van der Nest M.A."/>
            <person name="van Wyk S."/>
            <person name="Wingfield M.J."/>
            <person name="Xiong C."/>
            <person name="Yue Q."/>
            <person name="Zhang X."/>
        </authorList>
    </citation>
    <scope>NUCLEOTIDE SEQUENCE [LARGE SCALE GENOMIC DNA]</scope>
    <source>
        <strain evidence="2 3">BP 5553</strain>
    </source>
</reference>
<dbReference type="RefSeq" id="XP_031871310.1">
    <property type="nucleotide sequence ID" value="XM_032011617.1"/>
</dbReference>
<keyword evidence="3" id="KW-1185">Reference proteome</keyword>
<dbReference type="AlphaFoldDB" id="A0A370TT35"/>
<evidence type="ECO:0000313" key="2">
    <source>
        <dbReference type="EMBL" id="RDL38654.1"/>
    </source>
</evidence>
<sequence>METGTHRLDAVASSLPYDRIDVGWIERRLKDQTRATARTSRLSAYFDGFMEFAEEPPSISRSPSPDLRSPPIWQTGAGHNTTHPDPFSRNTINGRRTANGIPQRQTRRSTTESDSDSGYFHQRRIRRQLTPMPRHKPTHRRPLNTRKITQRPGKPNDKVVRVANAHAMETRSKSRRSGRGYRRKWLGGKLSGGQGEADTNEAQDAVQGFDLALWLAAYQKEPMDKLQAKNVTNAQMEEADLRLATGSEAGHMRT</sequence>
<feature type="compositionally biased region" description="Basic residues" evidence="1">
    <location>
        <begin position="121"/>
        <end position="144"/>
    </location>
</feature>
<feature type="region of interest" description="Disordered" evidence="1">
    <location>
        <begin position="167"/>
        <end position="198"/>
    </location>
</feature>
<organism evidence="2 3">
    <name type="scientific">Venustampulla echinocandica</name>
    <dbReference type="NCBI Taxonomy" id="2656787"/>
    <lineage>
        <taxon>Eukaryota</taxon>
        <taxon>Fungi</taxon>
        <taxon>Dikarya</taxon>
        <taxon>Ascomycota</taxon>
        <taxon>Pezizomycotina</taxon>
        <taxon>Leotiomycetes</taxon>
        <taxon>Helotiales</taxon>
        <taxon>Pleuroascaceae</taxon>
        <taxon>Venustampulla</taxon>
    </lineage>
</organism>
<dbReference type="EMBL" id="NPIC01000002">
    <property type="protein sequence ID" value="RDL38654.1"/>
    <property type="molecule type" value="Genomic_DNA"/>
</dbReference>
<proteinExistence type="predicted"/>
<feature type="compositionally biased region" description="Low complexity" evidence="1">
    <location>
        <begin position="56"/>
        <end position="72"/>
    </location>
</feature>
<protein>
    <submittedName>
        <fullName evidence="2">Uncharacterized protein</fullName>
    </submittedName>
</protein>
<dbReference type="GeneID" id="43595843"/>
<feature type="region of interest" description="Disordered" evidence="1">
    <location>
        <begin position="55"/>
        <end position="155"/>
    </location>
</feature>
<feature type="compositionally biased region" description="Basic residues" evidence="1">
    <location>
        <begin position="173"/>
        <end position="186"/>
    </location>
</feature>
<comment type="caution">
    <text evidence="2">The sequence shown here is derived from an EMBL/GenBank/DDBJ whole genome shotgun (WGS) entry which is preliminary data.</text>
</comment>